<evidence type="ECO:0000313" key="1">
    <source>
        <dbReference type="EMBL" id="UWP80496.1"/>
    </source>
</evidence>
<dbReference type="RefSeq" id="WP_259858256.1">
    <property type="nucleotide sequence ID" value="NZ_BAAAST010000077.1"/>
</dbReference>
<keyword evidence="1" id="KW-0238">DNA-binding</keyword>
<organism evidence="1 2">
    <name type="scientific">Dactylosporangium fulvum</name>
    <dbReference type="NCBI Taxonomy" id="53359"/>
    <lineage>
        <taxon>Bacteria</taxon>
        <taxon>Bacillati</taxon>
        <taxon>Actinomycetota</taxon>
        <taxon>Actinomycetes</taxon>
        <taxon>Micromonosporales</taxon>
        <taxon>Micromonosporaceae</taxon>
        <taxon>Dactylosporangium</taxon>
    </lineage>
</organism>
<keyword evidence="2" id="KW-1185">Reference proteome</keyword>
<dbReference type="Proteomes" id="UP001059617">
    <property type="component" value="Chromosome"/>
</dbReference>
<evidence type="ECO:0000313" key="2">
    <source>
        <dbReference type="Proteomes" id="UP001059617"/>
    </source>
</evidence>
<gene>
    <name evidence="1" type="ORF">Dfulv_35795</name>
</gene>
<protein>
    <submittedName>
        <fullName evidence="1">AbrB/MazE/SpoVT family DNA-binding domain-containing protein</fullName>
    </submittedName>
</protein>
<reference evidence="1" key="1">
    <citation type="submission" date="2021-04" db="EMBL/GenBank/DDBJ databases">
        <authorList>
            <person name="Hartkoorn R.C."/>
            <person name="Beaudoing E."/>
            <person name="Hot D."/>
        </authorList>
    </citation>
    <scope>NUCLEOTIDE SEQUENCE</scope>
    <source>
        <strain evidence="1">NRRL B-16292</strain>
    </source>
</reference>
<dbReference type="GO" id="GO:0003677">
    <property type="term" value="F:DNA binding"/>
    <property type="evidence" value="ECO:0007669"/>
    <property type="project" value="UniProtKB-KW"/>
</dbReference>
<sequence>MDKAGRIASSTVFRALGWPARTRLQVHEDHGFVLVRHDPGGVLSLNDAGYLCLLEPVRRWCDLHPGDRVLLAAEPDRQLLVIHPPAALDAMITQAHEVIGGDKA</sequence>
<name>A0ABY5VTQ4_9ACTN</name>
<dbReference type="EMBL" id="CP073720">
    <property type="protein sequence ID" value="UWP80496.1"/>
    <property type="molecule type" value="Genomic_DNA"/>
</dbReference>
<accession>A0ABY5VTQ4</accession>
<proteinExistence type="predicted"/>
<reference evidence="1" key="2">
    <citation type="submission" date="2022-09" db="EMBL/GenBank/DDBJ databases">
        <title>Biosynthetic gene clusters of Dactylosporangioum fulvum.</title>
        <authorList>
            <person name="Caradec T."/>
        </authorList>
    </citation>
    <scope>NUCLEOTIDE SEQUENCE</scope>
    <source>
        <strain evidence="1">NRRL B-16292</strain>
    </source>
</reference>